<keyword evidence="2" id="KW-1185">Reference proteome</keyword>
<accession>A0A3M7RS32</accession>
<organism evidence="1 2">
    <name type="scientific">Brachionus plicatilis</name>
    <name type="common">Marine rotifer</name>
    <name type="synonym">Brachionus muelleri</name>
    <dbReference type="NCBI Taxonomy" id="10195"/>
    <lineage>
        <taxon>Eukaryota</taxon>
        <taxon>Metazoa</taxon>
        <taxon>Spiralia</taxon>
        <taxon>Gnathifera</taxon>
        <taxon>Rotifera</taxon>
        <taxon>Eurotatoria</taxon>
        <taxon>Monogononta</taxon>
        <taxon>Pseudotrocha</taxon>
        <taxon>Ploima</taxon>
        <taxon>Brachionidae</taxon>
        <taxon>Brachionus</taxon>
    </lineage>
</organism>
<dbReference type="AlphaFoldDB" id="A0A3M7RS32"/>
<comment type="caution">
    <text evidence="1">The sequence shown here is derived from an EMBL/GenBank/DDBJ whole genome shotgun (WGS) entry which is preliminary data.</text>
</comment>
<reference evidence="1 2" key="1">
    <citation type="journal article" date="2018" name="Sci. Rep.">
        <title>Genomic signatures of local adaptation to the degree of environmental predictability in rotifers.</title>
        <authorList>
            <person name="Franch-Gras L."/>
            <person name="Hahn C."/>
            <person name="Garcia-Roger E.M."/>
            <person name="Carmona M.J."/>
            <person name="Serra M."/>
            <person name="Gomez A."/>
        </authorList>
    </citation>
    <scope>NUCLEOTIDE SEQUENCE [LARGE SCALE GENOMIC DNA]</scope>
    <source>
        <strain evidence="1">HYR1</strain>
    </source>
</reference>
<name>A0A3M7RS32_BRAPC</name>
<gene>
    <name evidence="1" type="ORF">BpHYR1_026192</name>
</gene>
<protein>
    <submittedName>
        <fullName evidence="1">Uncharacterized protein</fullName>
    </submittedName>
</protein>
<sequence length="100" mass="11569">MMLKNSMRNLFERYKRYLFFTGHLIFKDGICDQKLITYIFMSKMLDAVRSNRSISRTVFCDNLAGQRNSQNFGPPNRPAKNIKALTVFLAVQNLTVKLTG</sequence>
<dbReference type="EMBL" id="REGN01002749">
    <property type="protein sequence ID" value="RNA26364.1"/>
    <property type="molecule type" value="Genomic_DNA"/>
</dbReference>
<evidence type="ECO:0000313" key="1">
    <source>
        <dbReference type="EMBL" id="RNA26364.1"/>
    </source>
</evidence>
<evidence type="ECO:0000313" key="2">
    <source>
        <dbReference type="Proteomes" id="UP000276133"/>
    </source>
</evidence>
<dbReference type="Proteomes" id="UP000276133">
    <property type="component" value="Unassembled WGS sequence"/>
</dbReference>
<proteinExistence type="predicted"/>